<dbReference type="AlphaFoldDB" id="A0A1Q2CLL6"/>
<keyword evidence="1" id="KW-0808">Transferase</keyword>
<dbReference type="RefSeq" id="WP_077685266.1">
    <property type="nucleotide sequence ID" value="NZ_CP019606.1"/>
</dbReference>
<dbReference type="PANTHER" id="PTHR28055">
    <property type="entry name" value="ALTERED INHERITANCE OF MITOCHONDRIA PROTEIN 41, MITOCHONDRIAL"/>
    <property type="match status" value="1"/>
</dbReference>
<dbReference type="InterPro" id="IPR042184">
    <property type="entry name" value="YqeY/Aim41_N"/>
</dbReference>
<protein>
    <submittedName>
        <fullName evidence="1">Glutamyl-tRNA amidotransferase</fullName>
    </submittedName>
</protein>
<dbReference type="OrthoDB" id="5244551at2"/>
<dbReference type="STRING" id="1332264.BW730_04855"/>
<dbReference type="InterPro" id="IPR003789">
    <property type="entry name" value="Asn/Gln_tRNA_amidoTrase-B-like"/>
</dbReference>
<evidence type="ECO:0000313" key="2">
    <source>
        <dbReference type="Proteomes" id="UP000188145"/>
    </source>
</evidence>
<dbReference type="InterPro" id="IPR023168">
    <property type="entry name" value="GatB_Yqey_C_2"/>
</dbReference>
<evidence type="ECO:0000313" key="1">
    <source>
        <dbReference type="EMBL" id="AQP46950.1"/>
    </source>
</evidence>
<organism evidence="1 2">
    <name type="scientific">Tessaracoccus aquimaris</name>
    <dbReference type="NCBI Taxonomy" id="1332264"/>
    <lineage>
        <taxon>Bacteria</taxon>
        <taxon>Bacillati</taxon>
        <taxon>Actinomycetota</taxon>
        <taxon>Actinomycetes</taxon>
        <taxon>Propionibacteriales</taxon>
        <taxon>Propionibacteriaceae</taxon>
        <taxon>Tessaracoccus</taxon>
    </lineage>
</organism>
<dbReference type="Gene3D" id="1.10.10.410">
    <property type="match status" value="1"/>
</dbReference>
<reference evidence="2" key="1">
    <citation type="submission" date="2017-02" db="EMBL/GenBank/DDBJ databases">
        <title>Tessaracoccus aquaemaris sp. nov., isolated from the intestine of a Korean rockfish, Sebastes schlegelii, in a marine aquaculture pond.</title>
        <authorList>
            <person name="Tak E.J."/>
            <person name="Bae J.-W."/>
        </authorList>
    </citation>
    <scope>NUCLEOTIDE SEQUENCE [LARGE SCALE GENOMIC DNA]</scope>
    <source>
        <strain evidence="2">NSG39</strain>
    </source>
</reference>
<dbReference type="KEGG" id="tes:BW730_04855"/>
<gene>
    <name evidence="1" type="ORF">BW730_04855</name>
</gene>
<name>A0A1Q2CLL6_9ACTN</name>
<dbReference type="PANTHER" id="PTHR28055:SF1">
    <property type="entry name" value="ALTERED INHERITANCE OF MITOCHONDRIA PROTEIN 41, MITOCHONDRIAL"/>
    <property type="match status" value="1"/>
</dbReference>
<dbReference type="EMBL" id="CP019606">
    <property type="protein sequence ID" value="AQP46950.1"/>
    <property type="molecule type" value="Genomic_DNA"/>
</dbReference>
<dbReference type="GO" id="GO:0016884">
    <property type="term" value="F:carbon-nitrogen ligase activity, with glutamine as amido-N-donor"/>
    <property type="evidence" value="ECO:0007669"/>
    <property type="project" value="InterPro"/>
</dbReference>
<dbReference type="Pfam" id="PF09424">
    <property type="entry name" value="YqeY"/>
    <property type="match status" value="1"/>
</dbReference>
<keyword evidence="2" id="KW-1185">Reference proteome</keyword>
<dbReference type="SUPFAM" id="SSF89095">
    <property type="entry name" value="GatB/YqeY motif"/>
    <property type="match status" value="1"/>
</dbReference>
<dbReference type="GO" id="GO:0016740">
    <property type="term" value="F:transferase activity"/>
    <property type="evidence" value="ECO:0007669"/>
    <property type="project" value="UniProtKB-KW"/>
</dbReference>
<proteinExistence type="predicted"/>
<sequence length="152" mass="16256">MGASKTRLKQDLAAAMRAKDEAAKTTIRSLLAAIHVEEVAGDAPRELTDAQELDVINQELRKRRDSAETYASAGRPELAEKETAEAEIISAYLPAPLTADELSALVDEAFAELDEPATMKQMGGLVKAVAAKADGRAEGKEIAALVRQRLAQ</sequence>
<accession>A0A1Q2CLL6</accession>
<dbReference type="Gene3D" id="1.10.1510.10">
    <property type="entry name" value="Uncharacterised protein YqeY/AIM41 PF09424, N-terminal domain"/>
    <property type="match status" value="1"/>
</dbReference>
<dbReference type="InterPro" id="IPR019004">
    <property type="entry name" value="YqeY/Aim41"/>
</dbReference>
<dbReference type="Proteomes" id="UP000188145">
    <property type="component" value="Chromosome"/>
</dbReference>